<organism evidence="1 2">
    <name type="scientific">Candidatus Desulfosporosinus infrequens</name>
    <dbReference type="NCBI Taxonomy" id="2043169"/>
    <lineage>
        <taxon>Bacteria</taxon>
        <taxon>Bacillati</taxon>
        <taxon>Bacillota</taxon>
        <taxon>Clostridia</taxon>
        <taxon>Eubacteriales</taxon>
        <taxon>Desulfitobacteriaceae</taxon>
        <taxon>Desulfosporosinus</taxon>
    </lineage>
</organism>
<reference evidence="2" key="1">
    <citation type="submission" date="2018-02" db="EMBL/GenBank/DDBJ databases">
        <authorList>
            <person name="Hausmann B."/>
        </authorList>
    </citation>
    <scope>NUCLEOTIDE SEQUENCE [LARGE SCALE GENOMIC DNA]</scope>
    <source>
        <strain evidence="2">Peat soil MAG SbF1</strain>
    </source>
</reference>
<accession>A0A2U3KEW5</accession>
<name>A0A2U3KEW5_9FIRM</name>
<dbReference type="AlphaFoldDB" id="A0A2U3KEW5"/>
<dbReference type="Proteomes" id="UP000238916">
    <property type="component" value="Unassembled WGS sequence"/>
</dbReference>
<evidence type="ECO:0000313" key="2">
    <source>
        <dbReference type="Proteomes" id="UP000238916"/>
    </source>
</evidence>
<gene>
    <name evidence="1" type="ORF">SBF1_190112</name>
</gene>
<dbReference type="EMBL" id="OMOF01000101">
    <property type="protein sequence ID" value="SPF38178.1"/>
    <property type="molecule type" value="Genomic_DNA"/>
</dbReference>
<protein>
    <submittedName>
        <fullName evidence="1">Uncharacterized protein</fullName>
    </submittedName>
</protein>
<sequence length="45" mass="4868">MVRVRARSLLTCVGVTGNMRINLTKSLGEIAVMAENLVLHGELNS</sequence>
<evidence type="ECO:0000313" key="1">
    <source>
        <dbReference type="EMBL" id="SPF38178.1"/>
    </source>
</evidence>
<proteinExistence type="predicted"/>